<evidence type="ECO:0000313" key="5">
    <source>
        <dbReference type="Proteomes" id="UP000247702"/>
    </source>
</evidence>
<dbReference type="PANTHER" id="PTHR24410">
    <property type="entry name" value="HL07962P-RELATED"/>
    <property type="match status" value="1"/>
</dbReference>
<evidence type="ECO:0000313" key="4">
    <source>
        <dbReference type="EMBL" id="GES87620.1"/>
    </source>
</evidence>
<keyword evidence="5" id="KW-1185">Reference proteome</keyword>
<protein>
    <recommendedName>
        <fullName evidence="6">BTB domain-containing protein</fullName>
    </recommendedName>
</protein>
<evidence type="ECO:0000259" key="2">
    <source>
        <dbReference type="PROSITE" id="PS51886"/>
    </source>
</evidence>
<dbReference type="PROSITE" id="PS50097">
    <property type="entry name" value="BTB"/>
    <property type="match status" value="1"/>
</dbReference>
<dbReference type="Proteomes" id="UP000615446">
    <property type="component" value="Unassembled WGS sequence"/>
</dbReference>
<dbReference type="OrthoDB" id="9997739at2759"/>
<dbReference type="SMART" id="SM00225">
    <property type="entry name" value="BTB"/>
    <property type="match status" value="1"/>
</dbReference>
<comment type="caution">
    <text evidence="3">The sequence shown here is derived from an EMBL/GenBank/DDBJ whole genome shotgun (WGS) entry which is preliminary data.</text>
</comment>
<dbReference type="PROSITE" id="PS51886">
    <property type="entry name" value="TLDC"/>
    <property type="match status" value="1"/>
</dbReference>
<feature type="domain" description="TLDc" evidence="2">
    <location>
        <begin position="290"/>
        <end position="478"/>
    </location>
</feature>
<dbReference type="Pfam" id="PF00651">
    <property type="entry name" value="BTB"/>
    <property type="match status" value="1"/>
</dbReference>
<dbReference type="EMBL" id="BEXD01000915">
    <property type="protein sequence ID" value="GBB91099.1"/>
    <property type="molecule type" value="Genomic_DNA"/>
</dbReference>
<dbReference type="InterPro" id="IPR006571">
    <property type="entry name" value="TLDc_dom"/>
</dbReference>
<reference evidence="4" key="2">
    <citation type="submission" date="2019-10" db="EMBL/GenBank/DDBJ databases">
        <title>Conservation and host-specific expression of non-tandemly repeated heterogenous ribosome RNA gene in arbuscular mycorrhizal fungi.</title>
        <authorList>
            <person name="Maeda T."/>
            <person name="Kobayashi Y."/>
            <person name="Nakagawa T."/>
            <person name="Ezawa T."/>
            <person name="Yamaguchi K."/>
            <person name="Bino T."/>
            <person name="Nishimoto Y."/>
            <person name="Shigenobu S."/>
            <person name="Kawaguchi M."/>
        </authorList>
    </citation>
    <scope>NUCLEOTIDE SEQUENCE</scope>
    <source>
        <strain evidence="4">HR1</strain>
    </source>
</reference>
<dbReference type="Pfam" id="PF07707">
    <property type="entry name" value="BACK"/>
    <property type="match status" value="1"/>
</dbReference>
<feature type="domain" description="BTB" evidence="1">
    <location>
        <begin position="23"/>
        <end position="96"/>
    </location>
</feature>
<dbReference type="Pfam" id="PF07534">
    <property type="entry name" value="TLD"/>
    <property type="match status" value="1"/>
</dbReference>
<name>A0A2Z6QZB7_9GLOM</name>
<dbReference type="InterPro" id="IPR051481">
    <property type="entry name" value="BTB-POZ/Galectin-3-binding"/>
</dbReference>
<dbReference type="EMBL" id="BLAL01000169">
    <property type="protein sequence ID" value="GES87620.1"/>
    <property type="molecule type" value="Genomic_DNA"/>
</dbReference>
<dbReference type="InterPro" id="IPR011333">
    <property type="entry name" value="SKP1/BTB/POZ_sf"/>
</dbReference>
<dbReference type="Proteomes" id="UP000247702">
    <property type="component" value="Unassembled WGS sequence"/>
</dbReference>
<reference evidence="3 5" key="1">
    <citation type="submission" date="2017-11" db="EMBL/GenBank/DDBJ databases">
        <title>The genome of Rhizophagus clarus HR1 reveals common genetic basis of auxotrophy among arbuscular mycorrhizal fungi.</title>
        <authorList>
            <person name="Kobayashi Y."/>
        </authorList>
    </citation>
    <scope>NUCLEOTIDE SEQUENCE [LARGE SCALE GENOMIC DNA]</scope>
    <source>
        <strain evidence="3 5">HR1</strain>
    </source>
</reference>
<accession>A0A2Z6QZB7</accession>
<organism evidence="3 5">
    <name type="scientific">Rhizophagus clarus</name>
    <dbReference type="NCBI Taxonomy" id="94130"/>
    <lineage>
        <taxon>Eukaryota</taxon>
        <taxon>Fungi</taxon>
        <taxon>Fungi incertae sedis</taxon>
        <taxon>Mucoromycota</taxon>
        <taxon>Glomeromycotina</taxon>
        <taxon>Glomeromycetes</taxon>
        <taxon>Glomerales</taxon>
        <taxon>Glomeraceae</taxon>
        <taxon>Rhizophagus</taxon>
    </lineage>
</organism>
<proteinExistence type="predicted"/>
<gene>
    <name evidence="4" type="ORF">RCL2_001461200</name>
    <name evidence="3" type="ORF">RclHR1_18210002</name>
</gene>
<dbReference type="InterPro" id="IPR000210">
    <property type="entry name" value="BTB/POZ_dom"/>
</dbReference>
<sequence length="481" mass="55553">MTSLFHSSLSKDFSLILDNADDYNVVIHVGENDDIKEFYAHSVILRARSSYFKSALSSNWITKNNNMIIFNKPNITPTVFDLIIKYIYTGELNLTKQSCGDILELLVASDELLLEELFEYVQDYLIEEKSSWINQNFDLILNAVFRLHSCKKLQDYCLQSICKEPLPFIDSKSCLLLDKNVVFSLIERDDLQVREITIWNFLIKWGIEQSDLGYDRINWNNDNYEALKNTLDQFIPLIRFVGISHKDLCGKVLPYKAVIPNHILNEIEEFYHENILPSLPLRMKNMESNIIKSELVNLIIINWIDKKDVMVNRTGNDPLYKINLIYRGSKDGINNKIFRNKCNGRIASLVLIKVSGSNKIFGGYSSIGFSSLGDNYVIENNISRYYGSNEYAGLFYNSSDSFIFSFENDTDINNMKIGRIINQNKAIQDIKSCGFNFGWSSLSMSNDRLCIVNHGIYENILPMDETYYIKEIETFTVTKLL</sequence>
<dbReference type="InterPro" id="IPR011705">
    <property type="entry name" value="BACK"/>
</dbReference>
<dbReference type="SUPFAM" id="SSF54695">
    <property type="entry name" value="POZ domain"/>
    <property type="match status" value="1"/>
</dbReference>
<dbReference type="CDD" id="cd18186">
    <property type="entry name" value="BTB_POZ_ZBTB_KLHL-like"/>
    <property type="match status" value="1"/>
</dbReference>
<dbReference type="Gene3D" id="3.30.710.10">
    <property type="entry name" value="Potassium Channel Kv1.1, Chain A"/>
    <property type="match status" value="1"/>
</dbReference>
<evidence type="ECO:0000313" key="3">
    <source>
        <dbReference type="EMBL" id="GBB91099.1"/>
    </source>
</evidence>
<dbReference type="Gene3D" id="1.25.40.420">
    <property type="match status" value="1"/>
</dbReference>
<evidence type="ECO:0000259" key="1">
    <source>
        <dbReference type="PROSITE" id="PS50097"/>
    </source>
</evidence>
<evidence type="ECO:0008006" key="6">
    <source>
        <dbReference type="Google" id="ProtNLM"/>
    </source>
</evidence>
<dbReference type="PANTHER" id="PTHR24410:SF23">
    <property type="entry name" value="BTB DOMAIN-CONTAINING PROTEIN-RELATED"/>
    <property type="match status" value="1"/>
</dbReference>
<dbReference type="AlphaFoldDB" id="A0A2Z6QZB7"/>